<reference evidence="1" key="1">
    <citation type="submission" date="2020-08" db="EMBL/GenBank/DDBJ databases">
        <title>Genome sequencing and assembly of the red palm weevil Rhynchophorus ferrugineus.</title>
        <authorList>
            <person name="Dias G.B."/>
            <person name="Bergman C.M."/>
            <person name="Manee M."/>
        </authorList>
    </citation>
    <scope>NUCLEOTIDE SEQUENCE</scope>
    <source>
        <strain evidence="1">AA-2017</strain>
        <tissue evidence="1">Whole larva</tissue>
    </source>
</reference>
<gene>
    <name evidence="1" type="ORF">GWI33_005425</name>
</gene>
<dbReference type="Proteomes" id="UP000625711">
    <property type="component" value="Unassembled WGS sequence"/>
</dbReference>
<protein>
    <submittedName>
        <fullName evidence="1">Uncharacterized protein</fullName>
    </submittedName>
</protein>
<evidence type="ECO:0000313" key="1">
    <source>
        <dbReference type="EMBL" id="KAF7280876.1"/>
    </source>
</evidence>
<accession>A0A834MG34</accession>
<sequence>MNRKAKFARKAGASAVSMNRGQISPARPVVYRLRRSAELFCTKTVYGWRSDDGGSSCLVQETPRCDRLHNDGGYNRSMVLLVLQLSKQDQ</sequence>
<evidence type="ECO:0000313" key="2">
    <source>
        <dbReference type="Proteomes" id="UP000625711"/>
    </source>
</evidence>
<dbReference type="EMBL" id="JAACXV010000271">
    <property type="protein sequence ID" value="KAF7280876.1"/>
    <property type="molecule type" value="Genomic_DNA"/>
</dbReference>
<dbReference type="AlphaFoldDB" id="A0A834MG34"/>
<proteinExistence type="predicted"/>
<name>A0A834MG34_RHYFE</name>
<keyword evidence="2" id="KW-1185">Reference proteome</keyword>
<comment type="caution">
    <text evidence="1">The sequence shown here is derived from an EMBL/GenBank/DDBJ whole genome shotgun (WGS) entry which is preliminary data.</text>
</comment>
<organism evidence="1 2">
    <name type="scientific">Rhynchophorus ferrugineus</name>
    <name type="common">Red palm weevil</name>
    <name type="synonym">Curculio ferrugineus</name>
    <dbReference type="NCBI Taxonomy" id="354439"/>
    <lineage>
        <taxon>Eukaryota</taxon>
        <taxon>Metazoa</taxon>
        <taxon>Ecdysozoa</taxon>
        <taxon>Arthropoda</taxon>
        <taxon>Hexapoda</taxon>
        <taxon>Insecta</taxon>
        <taxon>Pterygota</taxon>
        <taxon>Neoptera</taxon>
        <taxon>Endopterygota</taxon>
        <taxon>Coleoptera</taxon>
        <taxon>Polyphaga</taxon>
        <taxon>Cucujiformia</taxon>
        <taxon>Curculionidae</taxon>
        <taxon>Dryophthorinae</taxon>
        <taxon>Rhynchophorus</taxon>
    </lineage>
</organism>